<dbReference type="GO" id="GO:0006310">
    <property type="term" value="P:DNA recombination"/>
    <property type="evidence" value="ECO:0007669"/>
    <property type="project" value="InterPro"/>
</dbReference>
<dbReference type="EMBL" id="FNVU01000029">
    <property type="protein sequence ID" value="SEG94151.1"/>
    <property type="molecule type" value="Genomic_DNA"/>
</dbReference>
<dbReference type="CDD" id="cd07970">
    <property type="entry name" value="OBF_DNA_ligase_LigC"/>
    <property type="match status" value="1"/>
</dbReference>
<evidence type="ECO:0000313" key="4">
    <source>
        <dbReference type="Proteomes" id="UP000236754"/>
    </source>
</evidence>
<dbReference type="PROSITE" id="PS50160">
    <property type="entry name" value="DNA_LIGASE_A3"/>
    <property type="match status" value="1"/>
</dbReference>
<dbReference type="GO" id="GO:0003910">
    <property type="term" value="F:DNA ligase (ATP) activity"/>
    <property type="evidence" value="ECO:0007669"/>
    <property type="project" value="UniProtKB-EC"/>
</dbReference>
<dbReference type="GO" id="GO:0005524">
    <property type="term" value="F:ATP binding"/>
    <property type="evidence" value="ECO:0007669"/>
    <property type="project" value="InterPro"/>
</dbReference>
<comment type="catalytic activity">
    <reaction evidence="1">
        <text>ATP + (deoxyribonucleotide)n-3'-hydroxyl + 5'-phospho-(deoxyribonucleotide)m = (deoxyribonucleotide)n+m + AMP + diphosphate.</text>
        <dbReference type="EC" id="6.5.1.1"/>
    </reaction>
</comment>
<evidence type="ECO:0000259" key="2">
    <source>
        <dbReference type="PROSITE" id="PS50160"/>
    </source>
</evidence>
<feature type="domain" description="ATP-dependent DNA ligase family profile" evidence="2">
    <location>
        <begin position="46"/>
        <end position="164"/>
    </location>
</feature>
<dbReference type="Pfam" id="PF01068">
    <property type="entry name" value="DNA_ligase_A_M"/>
    <property type="match status" value="1"/>
</dbReference>
<dbReference type="AlphaFoldDB" id="A0A1H6EA43"/>
<dbReference type="Gene3D" id="3.30.470.30">
    <property type="entry name" value="DNA ligase/mRNA capping enzyme"/>
    <property type="match status" value="1"/>
</dbReference>
<dbReference type="InterPro" id="IPR012340">
    <property type="entry name" value="NA-bd_OB-fold"/>
</dbReference>
<dbReference type="OrthoDB" id="9770771at2"/>
<proteinExistence type="predicted"/>
<gene>
    <name evidence="3" type="ORF">SAMN05216223_12956</name>
</gene>
<dbReference type="SUPFAM" id="SSF56091">
    <property type="entry name" value="DNA ligase/mRNA capping enzyme, catalytic domain"/>
    <property type="match status" value="1"/>
</dbReference>
<dbReference type="InterPro" id="IPR012310">
    <property type="entry name" value="DNA_ligase_ATP-dep_cent"/>
</dbReference>
<dbReference type="Proteomes" id="UP000236754">
    <property type="component" value="Unassembled WGS sequence"/>
</dbReference>
<evidence type="ECO:0000313" key="3">
    <source>
        <dbReference type="EMBL" id="SEG94151.1"/>
    </source>
</evidence>
<dbReference type="Gene3D" id="2.40.50.140">
    <property type="entry name" value="Nucleic acid-binding proteins"/>
    <property type="match status" value="1"/>
</dbReference>
<evidence type="ECO:0000256" key="1">
    <source>
        <dbReference type="ARBA" id="ARBA00034003"/>
    </source>
</evidence>
<dbReference type="GO" id="GO:0006281">
    <property type="term" value="P:DNA repair"/>
    <property type="evidence" value="ECO:0007669"/>
    <property type="project" value="InterPro"/>
</dbReference>
<dbReference type="RefSeq" id="WP_103890715.1">
    <property type="nucleotide sequence ID" value="NZ_FNVU01000029.1"/>
</dbReference>
<keyword evidence="3" id="KW-0436">Ligase</keyword>
<dbReference type="InterPro" id="IPR044117">
    <property type="entry name" value="OBF_LigC-like"/>
</dbReference>
<protein>
    <submittedName>
        <fullName evidence="3">ATP dependent DNA ligase domain-containing protein</fullName>
    </submittedName>
</protein>
<sequence length="258" mass="28435">MVVHINAELVIWVDGRLAFERLTPRLNRTPAAVARLADQAPATAVVCDLLRWSDTDYLTMPYARRRTDLEALFAARLLEPPFNLCPSTSETPVAEQWLRDWVPLGIEGLVLKDTRARYRPGGQGAQGWRKWRVRHTAEGIVAAVTGRPSRPRTVLLGRYDGEGRLRYAGRSTTVPAAVAARLGPLLTPAGEGHPWQGRRFSAAWGSTEPLDVDLAVSELVVEVSADVSLDAAGRWRHPVRIVRDRPDLTPADVTGFGP</sequence>
<reference evidence="3 4" key="1">
    <citation type="submission" date="2016-10" db="EMBL/GenBank/DDBJ databases">
        <authorList>
            <person name="de Groot N.N."/>
        </authorList>
    </citation>
    <scope>NUCLEOTIDE SEQUENCE [LARGE SCALE GENOMIC DNA]</scope>
    <source>
        <strain evidence="3 4">CGMCC 4.2023</strain>
    </source>
</reference>
<keyword evidence="4" id="KW-1185">Reference proteome</keyword>
<name>A0A1H6EA43_9ACTN</name>
<accession>A0A1H6EA43</accession>
<organism evidence="3 4">
    <name type="scientific">Actinacidiphila yanglinensis</name>
    <dbReference type="NCBI Taxonomy" id="310779"/>
    <lineage>
        <taxon>Bacteria</taxon>
        <taxon>Bacillati</taxon>
        <taxon>Actinomycetota</taxon>
        <taxon>Actinomycetes</taxon>
        <taxon>Kitasatosporales</taxon>
        <taxon>Streptomycetaceae</taxon>
        <taxon>Actinacidiphila</taxon>
    </lineage>
</organism>